<dbReference type="OrthoDB" id="4107213at2759"/>
<accession>A0A6A6PXG8</accession>
<gene>
    <name evidence="1" type="ORF">BDY17DRAFT_309683</name>
</gene>
<dbReference type="GeneID" id="54476363"/>
<reference evidence="1" key="1">
    <citation type="journal article" date="2020" name="Stud. Mycol.">
        <title>101 Dothideomycetes genomes: a test case for predicting lifestyles and emergence of pathogens.</title>
        <authorList>
            <person name="Haridas S."/>
            <person name="Albert R."/>
            <person name="Binder M."/>
            <person name="Bloem J."/>
            <person name="Labutti K."/>
            <person name="Salamov A."/>
            <person name="Andreopoulos B."/>
            <person name="Baker S."/>
            <person name="Barry K."/>
            <person name="Bills G."/>
            <person name="Bluhm B."/>
            <person name="Cannon C."/>
            <person name="Castanera R."/>
            <person name="Culley D."/>
            <person name="Daum C."/>
            <person name="Ezra D."/>
            <person name="Gonzalez J."/>
            <person name="Henrissat B."/>
            <person name="Kuo A."/>
            <person name="Liang C."/>
            <person name="Lipzen A."/>
            <person name="Lutzoni F."/>
            <person name="Magnuson J."/>
            <person name="Mondo S."/>
            <person name="Nolan M."/>
            <person name="Ohm R."/>
            <person name="Pangilinan J."/>
            <person name="Park H.-J."/>
            <person name="Ramirez L."/>
            <person name="Alfaro M."/>
            <person name="Sun H."/>
            <person name="Tritt A."/>
            <person name="Yoshinaga Y."/>
            <person name="Zwiers L.-H."/>
            <person name="Turgeon B."/>
            <person name="Goodwin S."/>
            <person name="Spatafora J."/>
            <person name="Crous P."/>
            <person name="Grigoriev I."/>
        </authorList>
    </citation>
    <scope>NUCLEOTIDE SEQUENCE</scope>
    <source>
        <strain evidence="1">CBS 113389</strain>
    </source>
</reference>
<keyword evidence="2" id="KW-1185">Reference proteome</keyword>
<organism evidence="1 2">
    <name type="scientific">Neohortaea acidophila</name>
    <dbReference type="NCBI Taxonomy" id="245834"/>
    <lineage>
        <taxon>Eukaryota</taxon>
        <taxon>Fungi</taxon>
        <taxon>Dikarya</taxon>
        <taxon>Ascomycota</taxon>
        <taxon>Pezizomycotina</taxon>
        <taxon>Dothideomycetes</taxon>
        <taxon>Dothideomycetidae</taxon>
        <taxon>Mycosphaerellales</taxon>
        <taxon>Teratosphaeriaceae</taxon>
        <taxon>Neohortaea</taxon>
    </lineage>
</organism>
<dbReference type="AlphaFoldDB" id="A0A6A6PXG8"/>
<dbReference type="SUPFAM" id="SSF55729">
    <property type="entry name" value="Acyl-CoA N-acyltransferases (Nat)"/>
    <property type="match status" value="1"/>
</dbReference>
<evidence type="ECO:0000313" key="2">
    <source>
        <dbReference type="Proteomes" id="UP000799767"/>
    </source>
</evidence>
<dbReference type="RefSeq" id="XP_033591025.1">
    <property type="nucleotide sequence ID" value="XM_033735361.1"/>
</dbReference>
<protein>
    <submittedName>
        <fullName evidence="1">Uncharacterized protein</fullName>
    </submittedName>
</protein>
<proteinExistence type="predicted"/>
<name>A0A6A6PXG8_9PEZI</name>
<dbReference type="Proteomes" id="UP000799767">
    <property type="component" value="Unassembled WGS sequence"/>
</dbReference>
<evidence type="ECO:0000313" key="1">
    <source>
        <dbReference type="EMBL" id="KAF2484456.1"/>
    </source>
</evidence>
<sequence length="312" mass="34363">MNALKPQQLDPRLAGLVHGIDLQALSRVPAARLETTALPNIGTLELVSPDGFERDYQQLYLSMFHGGERERPDLIVQRLRDDLDGRRSGLAPYRVVGIRDHNGQAVGAAQFSVLPLPKLGYAVPYMQYIYIRSQNRRQDLSEVLHTMALAVATADSGIDGGQGIVPFTLFETEPPNHGTTASSQSTATKRAQIHAKSGSRGMMLVDESGQLCSSHVQPGLEFGDRPITLTWAIRPSPAPQDSSHFRIDDELGLSLLTAYYRSLREEGFREENVALAENMARARCTGRRFVEIALDAITPAMYQNLEPAESLP</sequence>
<dbReference type="InterPro" id="IPR016181">
    <property type="entry name" value="Acyl_CoA_acyltransferase"/>
</dbReference>
<dbReference type="EMBL" id="MU001634">
    <property type="protein sequence ID" value="KAF2484456.1"/>
    <property type="molecule type" value="Genomic_DNA"/>
</dbReference>